<dbReference type="InterPro" id="IPR053175">
    <property type="entry name" value="DHMBA_Reg_Transcription_Factor"/>
</dbReference>
<dbReference type="Proteomes" id="UP000503462">
    <property type="component" value="Chromosome 5"/>
</dbReference>
<keyword evidence="1" id="KW-0539">Nucleus</keyword>
<dbReference type="Pfam" id="PF00172">
    <property type="entry name" value="Zn_clus"/>
    <property type="match status" value="1"/>
</dbReference>
<dbReference type="SUPFAM" id="SSF57701">
    <property type="entry name" value="Zn2/Cys6 DNA-binding domain"/>
    <property type="match status" value="1"/>
</dbReference>
<reference evidence="3 4" key="1">
    <citation type="journal article" date="2016" name="Sci. Rep.">
        <title>Peltaster fructicola genome reveals evolution from an invasive phytopathogen to an ectophytic parasite.</title>
        <authorList>
            <person name="Xu C."/>
            <person name="Chen H."/>
            <person name="Gleason M.L."/>
            <person name="Xu J.R."/>
            <person name="Liu H."/>
            <person name="Zhang R."/>
            <person name="Sun G."/>
        </authorList>
    </citation>
    <scope>NUCLEOTIDE SEQUENCE [LARGE SCALE GENOMIC DNA]</scope>
    <source>
        <strain evidence="3 4">LNHT1506</strain>
    </source>
</reference>
<evidence type="ECO:0000259" key="2">
    <source>
        <dbReference type="PROSITE" id="PS50048"/>
    </source>
</evidence>
<evidence type="ECO:0000313" key="4">
    <source>
        <dbReference type="Proteomes" id="UP000503462"/>
    </source>
</evidence>
<dbReference type="Gene3D" id="4.10.240.10">
    <property type="entry name" value="Zn(2)-C6 fungal-type DNA-binding domain"/>
    <property type="match status" value="1"/>
</dbReference>
<dbReference type="OrthoDB" id="5429770at2759"/>
<protein>
    <recommendedName>
        <fullName evidence="2">Zn(2)-C6 fungal-type domain-containing protein</fullName>
    </recommendedName>
</protein>
<dbReference type="InterPro" id="IPR001138">
    <property type="entry name" value="Zn2Cys6_DnaBD"/>
</dbReference>
<dbReference type="GO" id="GO:0000981">
    <property type="term" value="F:DNA-binding transcription factor activity, RNA polymerase II-specific"/>
    <property type="evidence" value="ECO:0007669"/>
    <property type="project" value="InterPro"/>
</dbReference>
<dbReference type="PANTHER" id="PTHR38791">
    <property type="entry name" value="ZN(II)2CYS6 TRANSCRIPTION FACTOR (EUROFUNG)-RELATED-RELATED"/>
    <property type="match status" value="1"/>
</dbReference>
<name>A0A6H0Y4K7_9PEZI</name>
<dbReference type="GO" id="GO:0008270">
    <property type="term" value="F:zinc ion binding"/>
    <property type="evidence" value="ECO:0007669"/>
    <property type="project" value="InterPro"/>
</dbReference>
<evidence type="ECO:0000256" key="1">
    <source>
        <dbReference type="ARBA" id="ARBA00023242"/>
    </source>
</evidence>
<accession>A0A6H0Y4K7</accession>
<dbReference type="CDD" id="cd00067">
    <property type="entry name" value="GAL4"/>
    <property type="match status" value="1"/>
</dbReference>
<keyword evidence="4" id="KW-1185">Reference proteome</keyword>
<organism evidence="3 4">
    <name type="scientific">Peltaster fructicola</name>
    <dbReference type="NCBI Taxonomy" id="286661"/>
    <lineage>
        <taxon>Eukaryota</taxon>
        <taxon>Fungi</taxon>
        <taxon>Dikarya</taxon>
        <taxon>Ascomycota</taxon>
        <taxon>Pezizomycotina</taxon>
        <taxon>Dothideomycetes</taxon>
        <taxon>Dothideomycetes incertae sedis</taxon>
        <taxon>Peltaster</taxon>
    </lineage>
</organism>
<dbReference type="AlphaFoldDB" id="A0A6H0Y4K7"/>
<dbReference type="EMBL" id="CP051143">
    <property type="protein sequence ID" value="QIX01962.1"/>
    <property type="molecule type" value="Genomic_DNA"/>
</dbReference>
<dbReference type="InterPro" id="IPR036864">
    <property type="entry name" value="Zn2-C6_fun-type_DNA-bd_sf"/>
</dbReference>
<evidence type="ECO:0000313" key="3">
    <source>
        <dbReference type="EMBL" id="QIX01962.1"/>
    </source>
</evidence>
<dbReference type="PROSITE" id="PS50048">
    <property type="entry name" value="ZN2_CY6_FUNGAL_2"/>
    <property type="match status" value="1"/>
</dbReference>
<feature type="domain" description="Zn(2)-C6 fungal-type" evidence="2">
    <location>
        <begin position="23"/>
        <end position="47"/>
    </location>
</feature>
<sequence>MNRTQTDSRRNRRPEYYIIDIICRQRRVKCDRAKPACGNCVTRGVSCPGYRDVNGFFFVDSSQQIAERQSRLASKSNITRTSPPRELSVDENAVALVFFFSEFVLNRDAPSILSMTHFDHLIPLYLAADRTSPLAPATTLLARLALNAHQGTTINPTDYAALEAKACQKLRTAIAKPTDSVRDETLMAVLCLDYAAHLSSTEGSLAACRDHVDGAVALVQHRGPESFDSTVARSLYAATRSNALLQGLWSNDKRSIKAIVRLPKVETGSMNVLLDLQQKLVDGLTLEQEILEHAHDESRYQSMSGEAFQLNAELQLWWTRMPPSLHSIVQQPRVNSYSEAWLEGASVLCSWYCIKVLVLKMIYATTTPERRDCKVFAEMTHILAGLSSLLEAMHMVDVTSFRRRFSQSIVDRRSSTRLVLRSNGPPIDVSGATWVQQILLSGLRWVLNELQDLGMPRAEEWAAHHVSSTHVFKTQLDALLASLEQSSDRRACRGTTCLAGTEASG</sequence>
<gene>
    <name evidence="3" type="ORF">AMS68_007479</name>
</gene>
<proteinExistence type="predicted"/>